<dbReference type="EMBL" id="SMKI01000004">
    <property type="protein sequence ID" value="TDC80253.1"/>
    <property type="molecule type" value="Genomic_DNA"/>
</dbReference>
<evidence type="ECO:0000313" key="3">
    <source>
        <dbReference type="EMBL" id="TDC80253.1"/>
    </source>
</evidence>
<organism evidence="3 4">
    <name type="scientific">Streptomyces hainanensis</name>
    <dbReference type="NCBI Taxonomy" id="402648"/>
    <lineage>
        <taxon>Bacteria</taxon>
        <taxon>Bacillati</taxon>
        <taxon>Actinomycetota</taxon>
        <taxon>Actinomycetes</taxon>
        <taxon>Kitasatosporales</taxon>
        <taxon>Streptomycetaceae</taxon>
        <taxon>Streptomyces</taxon>
    </lineage>
</organism>
<proteinExistence type="predicted"/>
<sequence>MRFRHRRGHRRGRRGAVLTAALVMALTLNPAGVAPAAADNDAIGYPEFGGSAEPVPELSEGFAVTGTLRAQYEADLAAGDGTSFWMDRMLARRGADPAGDWLFTRGRAVFMKEHDPSRLGFGGSVAYWESIDNRAAYTITLNAGGQDVRLTENVGQRVQTPSHWRSEFTGGGLRVVQTKFITEANVAVTNLQVTNTGSAARQVGVRAVSPYATTADGAELTGTVPARNNLTTLYPRLSGDGLTPGGAALTGTLDLPAGGSATTKVQLGFVTDEIADSRAAYDAVGDASPAAAFAGHVRHYNSWWVENLPYIDIPDDDIEKTLYYRWWLLRYNYLDADIPGGDYQFPTSMEGVLGYNNAIVLTTGMFVDDLKYLRDPVYSYGPWVSAGEVSRNDRYTDNPGDPENWSNSYTQYLSESAWDSYQVHGGPEGVVRNLAQYAAADVRGQLDAYDTDGNGLIEYDWGAMTGNDADAVSFDWRPGNLDRAESAYVYSNALAAADAYAQLGEDAAEDEMRAVAERVRDGVLEYLWNDEERLIQHRHVASGDLVPWKEINNYYPYSVGLMPTPDEDPRYLEALRLWADADEYPIFPFFTANQADKREAAEQGHPGSNNFSVINSTVTFRFLASVLRHYPSEYIDNDWYARLLSWNAWAHYIDGDNNWPDQNEFWADGSADPQDIGYRSWIHHTILGTTNWTVIEDAMGFQPRSDDLVELWPIDIDWPSFAVTDINYRGTDLAVVWDEPGDGDRPYGTAVPEGYSVFLDGERAFTVDALTHLVYDPETGGVTFPEGGGEVIAATTAELAAPDEVVFDADDRVTDVFAKAGRDVTVSEETRNLAEGATVSASHQASGRPASAAVDGFTINEPFWGAAGSGDPEDWLALDFGEPVDVDALRLHFASDKRAGGYAEPAMYTVQYRDGGGQWRDVESAVRAPTVPRANLNEVRFDEVTTTGLRVVMTHQPGHSGGLKEIQAFATGAGGADVPNEPPGVRAWQDPGYAMAGAARLVGVVKDDARPSGTLTARWDVVAAPADGVAIFEDPTAATTVARFSEAGTYRLRLTADDGERRSTSDVVVTTEGAAAGRVNVAPAATPSASYTSGWESVAAVNDGREPTSSGDSPRWGTWPQKGTQWVEYQWPEPVRVDGSDMYFFRDAQPGAADGVGVPRSWVIEWWDGSGWRQVSDPTGYGTAENAYNATGFDPVTTTRLRAVLTGHPNLALGVQEWKVYAQAPEEIRPVHVPTSPGVVPELPERVTLVYPDGTTASAAVGWQPLTEEQVSQGGTSVRVAGLTESPPLTVSATVWVRVTGAVEITSVAEERLRTLAGVAPDLPETVTATYNDGSRDSAVPVDWDEIPPDRYARPGTFTVAGAVAGTGVGATAAVTVLAGA</sequence>
<keyword evidence="1" id="KW-0732">Signal</keyword>
<dbReference type="InterPro" id="IPR008928">
    <property type="entry name" value="6-hairpin_glycosidase_sf"/>
</dbReference>
<gene>
    <name evidence="3" type="ORF">E1283_00680</name>
</gene>
<feature type="chain" id="PRO_5020549966" evidence="1">
    <location>
        <begin position="37"/>
        <end position="1381"/>
    </location>
</feature>
<dbReference type="Gene3D" id="1.50.10.10">
    <property type="match status" value="1"/>
</dbReference>
<evidence type="ECO:0000256" key="1">
    <source>
        <dbReference type="SAM" id="SignalP"/>
    </source>
</evidence>
<dbReference type="RefSeq" id="WP_132815413.1">
    <property type="nucleotide sequence ID" value="NZ_SMKI01000004.1"/>
</dbReference>
<dbReference type="OrthoDB" id="231241at2"/>
<dbReference type="PROSITE" id="PS50022">
    <property type="entry name" value="FA58C_3"/>
    <property type="match status" value="1"/>
</dbReference>
<dbReference type="Pfam" id="PF07532">
    <property type="entry name" value="Big_4"/>
    <property type="match status" value="2"/>
</dbReference>
<dbReference type="InterPro" id="IPR008979">
    <property type="entry name" value="Galactose-bd-like_sf"/>
</dbReference>
<comment type="caution">
    <text evidence="3">The sequence shown here is derived from an EMBL/GenBank/DDBJ whole genome shotgun (WGS) entry which is preliminary data.</text>
</comment>
<accession>A0A4R4TYA0</accession>
<evidence type="ECO:0000259" key="2">
    <source>
        <dbReference type="PROSITE" id="PS50022"/>
    </source>
</evidence>
<evidence type="ECO:0000313" key="4">
    <source>
        <dbReference type="Proteomes" id="UP000295345"/>
    </source>
</evidence>
<keyword evidence="4" id="KW-1185">Reference proteome</keyword>
<dbReference type="Gene3D" id="2.60.40.10">
    <property type="entry name" value="Immunoglobulins"/>
    <property type="match status" value="1"/>
</dbReference>
<dbReference type="GO" id="GO:0005975">
    <property type="term" value="P:carbohydrate metabolic process"/>
    <property type="evidence" value="ECO:0007669"/>
    <property type="project" value="InterPro"/>
</dbReference>
<dbReference type="Proteomes" id="UP000295345">
    <property type="component" value="Unassembled WGS sequence"/>
</dbReference>
<dbReference type="Pfam" id="PF22422">
    <property type="entry name" value="MGH1-like_GH"/>
    <property type="match status" value="1"/>
</dbReference>
<dbReference type="InterPro" id="IPR013783">
    <property type="entry name" value="Ig-like_fold"/>
</dbReference>
<dbReference type="InterPro" id="IPR000421">
    <property type="entry name" value="FA58C"/>
</dbReference>
<dbReference type="SUPFAM" id="SSF49785">
    <property type="entry name" value="Galactose-binding domain-like"/>
    <property type="match status" value="1"/>
</dbReference>
<dbReference type="InterPro" id="IPR011081">
    <property type="entry name" value="Big_4"/>
</dbReference>
<dbReference type="InterPro" id="IPR012341">
    <property type="entry name" value="6hp_glycosidase-like_sf"/>
</dbReference>
<dbReference type="InterPro" id="IPR054491">
    <property type="entry name" value="MGH1-like_GH"/>
</dbReference>
<dbReference type="SUPFAM" id="SSF48208">
    <property type="entry name" value="Six-hairpin glycosidases"/>
    <property type="match status" value="1"/>
</dbReference>
<protein>
    <submittedName>
        <fullName evidence="3">Carbohydrate-binding protein</fullName>
    </submittedName>
</protein>
<feature type="signal peptide" evidence="1">
    <location>
        <begin position="1"/>
        <end position="36"/>
    </location>
</feature>
<reference evidence="3 4" key="1">
    <citation type="submission" date="2019-03" db="EMBL/GenBank/DDBJ databases">
        <title>Draft genome sequences of novel Actinobacteria.</title>
        <authorList>
            <person name="Sahin N."/>
            <person name="Ay H."/>
            <person name="Saygin H."/>
        </authorList>
    </citation>
    <scope>NUCLEOTIDE SEQUENCE [LARGE SCALE GENOMIC DNA]</scope>
    <source>
        <strain evidence="3 4">DSM 41900</strain>
    </source>
</reference>
<name>A0A4R4TYA0_9ACTN</name>
<dbReference type="Gene3D" id="2.60.120.260">
    <property type="entry name" value="Galactose-binding domain-like"/>
    <property type="match status" value="2"/>
</dbReference>
<feature type="domain" description="F5/8 type C" evidence="2">
    <location>
        <begin position="826"/>
        <end position="971"/>
    </location>
</feature>
<dbReference type="Pfam" id="PF00754">
    <property type="entry name" value="F5_F8_type_C"/>
    <property type="match status" value="1"/>
</dbReference>